<reference evidence="7 8" key="1">
    <citation type="submission" date="2024-09" db="EMBL/GenBank/DDBJ databases">
        <authorList>
            <person name="Sun Q."/>
            <person name="Mori K."/>
        </authorList>
    </citation>
    <scope>NUCLEOTIDE SEQUENCE [LARGE SCALE GENOMIC DNA]</scope>
    <source>
        <strain evidence="7 8">CCM 7228</strain>
    </source>
</reference>
<name>A0ABV6GN26_9BACI</name>
<dbReference type="PANTHER" id="PTHR23513:SF19">
    <property type="entry name" value="MAJOR FACILITATOR SUPERFAMILY (MFS) PROFILE DOMAIN-CONTAINING PROTEIN"/>
    <property type="match status" value="1"/>
</dbReference>
<feature type="transmembrane region" description="Helical" evidence="6">
    <location>
        <begin position="18"/>
        <end position="39"/>
    </location>
</feature>
<evidence type="ECO:0000256" key="5">
    <source>
        <dbReference type="ARBA" id="ARBA00023136"/>
    </source>
</evidence>
<keyword evidence="8" id="KW-1185">Reference proteome</keyword>
<protein>
    <submittedName>
        <fullName evidence="7">MFS transporter</fullName>
    </submittedName>
</protein>
<comment type="caution">
    <text evidence="7">The sequence shown here is derived from an EMBL/GenBank/DDBJ whole genome shotgun (WGS) entry which is preliminary data.</text>
</comment>
<dbReference type="Proteomes" id="UP001589854">
    <property type="component" value="Unassembled WGS sequence"/>
</dbReference>
<feature type="transmembrane region" description="Helical" evidence="6">
    <location>
        <begin position="343"/>
        <end position="362"/>
    </location>
</feature>
<feature type="transmembrane region" description="Helical" evidence="6">
    <location>
        <begin position="279"/>
        <end position="297"/>
    </location>
</feature>
<feature type="transmembrane region" description="Helical" evidence="6">
    <location>
        <begin position="223"/>
        <end position="244"/>
    </location>
</feature>
<feature type="transmembrane region" description="Helical" evidence="6">
    <location>
        <begin position="140"/>
        <end position="161"/>
    </location>
</feature>
<gene>
    <name evidence="7" type="ORF">ACFFIX_24560</name>
</gene>
<dbReference type="Gene3D" id="1.20.1250.20">
    <property type="entry name" value="MFS general substrate transporter like domains"/>
    <property type="match status" value="2"/>
</dbReference>
<evidence type="ECO:0000256" key="2">
    <source>
        <dbReference type="ARBA" id="ARBA00022475"/>
    </source>
</evidence>
<evidence type="ECO:0000313" key="7">
    <source>
        <dbReference type="EMBL" id="MFC0274509.1"/>
    </source>
</evidence>
<keyword evidence="2" id="KW-1003">Cell membrane</keyword>
<evidence type="ECO:0000313" key="8">
    <source>
        <dbReference type="Proteomes" id="UP001589854"/>
    </source>
</evidence>
<sequence>MSVISVVYKETESASVTAFIPFTITSAMFISSLLTPIVIGKWNLKMLLFGSQVGKTILLFVLAINLMSTASYLWLFPIIATIAFLDGCANPFRQTLIPHYVEKEHLLRANGIAETVTQTIQLLMWFIASLLLLVLTATQLIWIVFVVFMIASILLSLLTSVEQKRKNQPKISQQLSIGWKTIASLPLLTAIARINFLEYIAEAVWVSTIIYVFVDQALNKGEAWWGFINGSFFGGVILGSLICIRYSSYLEKNLSKVMLISSLMSCISTFLFGLTTLPVIALALSAFIGITGQLESIPKQTVIQKSVSKDELATVYTSLNTIGTGTFGFAALIMGVISDLFGIRSVFILASLILLLVTVIIYKKQHLFTIIGNSEVGN</sequence>
<organism evidence="7 8">
    <name type="scientific">Metabacillus herbersteinensis</name>
    <dbReference type="NCBI Taxonomy" id="283816"/>
    <lineage>
        <taxon>Bacteria</taxon>
        <taxon>Bacillati</taxon>
        <taxon>Bacillota</taxon>
        <taxon>Bacilli</taxon>
        <taxon>Bacillales</taxon>
        <taxon>Bacillaceae</taxon>
        <taxon>Metabacillus</taxon>
    </lineage>
</organism>
<keyword evidence="5 6" id="KW-0472">Membrane</keyword>
<evidence type="ECO:0000256" key="6">
    <source>
        <dbReference type="SAM" id="Phobius"/>
    </source>
</evidence>
<proteinExistence type="predicted"/>
<evidence type="ECO:0000256" key="1">
    <source>
        <dbReference type="ARBA" id="ARBA00004651"/>
    </source>
</evidence>
<dbReference type="Pfam" id="PF07690">
    <property type="entry name" value="MFS_1"/>
    <property type="match status" value="1"/>
</dbReference>
<evidence type="ECO:0000256" key="3">
    <source>
        <dbReference type="ARBA" id="ARBA00022692"/>
    </source>
</evidence>
<dbReference type="EMBL" id="JBHLVO010000037">
    <property type="protein sequence ID" value="MFC0274509.1"/>
    <property type="molecule type" value="Genomic_DNA"/>
</dbReference>
<dbReference type="CDD" id="cd06173">
    <property type="entry name" value="MFS_MefA_like"/>
    <property type="match status" value="1"/>
</dbReference>
<evidence type="ECO:0000256" key="4">
    <source>
        <dbReference type="ARBA" id="ARBA00022989"/>
    </source>
</evidence>
<accession>A0ABV6GN26</accession>
<dbReference type="PANTHER" id="PTHR23513">
    <property type="entry name" value="INTEGRAL MEMBRANE EFFLUX PROTEIN-RELATED"/>
    <property type="match status" value="1"/>
</dbReference>
<dbReference type="InterPro" id="IPR036259">
    <property type="entry name" value="MFS_trans_sf"/>
</dbReference>
<feature type="transmembrane region" description="Helical" evidence="6">
    <location>
        <begin position="318"/>
        <end position="337"/>
    </location>
</feature>
<keyword evidence="4 6" id="KW-1133">Transmembrane helix</keyword>
<comment type="subcellular location">
    <subcellularLocation>
        <location evidence="1">Cell membrane</location>
        <topology evidence="1">Multi-pass membrane protein</topology>
    </subcellularLocation>
</comment>
<keyword evidence="3 6" id="KW-0812">Transmembrane</keyword>
<dbReference type="InterPro" id="IPR011701">
    <property type="entry name" value="MFS"/>
</dbReference>
<dbReference type="SUPFAM" id="SSF103473">
    <property type="entry name" value="MFS general substrate transporter"/>
    <property type="match status" value="1"/>
</dbReference>
<feature type="transmembrane region" description="Helical" evidence="6">
    <location>
        <begin position="182"/>
        <end position="211"/>
    </location>
</feature>